<feature type="transmembrane region" description="Helical" evidence="5">
    <location>
        <begin position="90"/>
        <end position="108"/>
    </location>
</feature>
<comment type="caution">
    <text evidence="6">The sequence shown here is derived from an EMBL/GenBank/DDBJ whole genome shotgun (WGS) entry which is preliminary data.</text>
</comment>
<gene>
    <name evidence="6" type="ORF">AARAC_003664</name>
</gene>
<dbReference type="PANTHER" id="PTHR23501:SF107">
    <property type="entry name" value="TRANSPORTER, PUTATIVE (AFU_ORTHOLOGUE AFUA_7G04730)-RELATED"/>
    <property type="match status" value="1"/>
</dbReference>
<evidence type="ECO:0000313" key="6">
    <source>
        <dbReference type="EMBL" id="PIG90196.1"/>
    </source>
</evidence>
<comment type="subcellular location">
    <subcellularLocation>
        <location evidence="1">Membrane</location>
        <topology evidence="1">Multi-pass membrane protein</topology>
    </subcellularLocation>
</comment>
<evidence type="ECO:0000256" key="3">
    <source>
        <dbReference type="ARBA" id="ARBA00022989"/>
    </source>
</evidence>
<evidence type="ECO:0008006" key="8">
    <source>
        <dbReference type="Google" id="ProtNLM"/>
    </source>
</evidence>
<dbReference type="Proteomes" id="UP000231358">
    <property type="component" value="Unassembled WGS sequence"/>
</dbReference>
<evidence type="ECO:0000256" key="2">
    <source>
        <dbReference type="ARBA" id="ARBA00022692"/>
    </source>
</evidence>
<dbReference type="GO" id="GO:0022857">
    <property type="term" value="F:transmembrane transporter activity"/>
    <property type="evidence" value="ECO:0007669"/>
    <property type="project" value="TreeGrafter"/>
</dbReference>
<evidence type="ECO:0000256" key="5">
    <source>
        <dbReference type="SAM" id="Phobius"/>
    </source>
</evidence>
<name>A0A2G7GBL0_9EURO</name>
<dbReference type="GO" id="GO:0005886">
    <property type="term" value="C:plasma membrane"/>
    <property type="evidence" value="ECO:0007669"/>
    <property type="project" value="TreeGrafter"/>
</dbReference>
<accession>A0A2G7GBL0</accession>
<organism evidence="6 7">
    <name type="scientific">Aspergillus arachidicola</name>
    <dbReference type="NCBI Taxonomy" id="656916"/>
    <lineage>
        <taxon>Eukaryota</taxon>
        <taxon>Fungi</taxon>
        <taxon>Dikarya</taxon>
        <taxon>Ascomycota</taxon>
        <taxon>Pezizomycotina</taxon>
        <taxon>Eurotiomycetes</taxon>
        <taxon>Eurotiomycetidae</taxon>
        <taxon>Eurotiales</taxon>
        <taxon>Aspergillaceae</taxon>
        <taxon>Aspergillus</taxon>
        <taxon>Aspergillus subgen. Circumdati</taxon>
    </lineage>
</organism>
<evidence type="ECO:0000313" key="7">
    <source>
        <dbReference type="Proteomes" id="UP000231358"/>
    </source>
</evidence>
<feature type="transmembrane region" description="Helical" evidence="5">
    <location>
        <begin position="221"/>
        <end position="245"/>
    </location>
</feature>
<sequence>MRGVPSDGIAKAVVPNQIAPVTKPSRDGVSISDKDSTLYQGGVQRLRAITSLWSKNTMWLMFILLYLVSFVGMLLVSVQTSLNPYITSLFYKYGLLTVVSIMSTILGGSSKLTLAKIIDIWGRVEGFLSMLLILVIGLIMKATCKNIETYVAAHTLYWVGHIGMINFILHQSRFSVGVWRFRNHDYRYFHSCSGCYAVHAAEGPEGTLEKTVSERSWWQSIIHYFIEFDVIGIVLITAVFSLILLPFRLASYAPKGWASGHIIAMEVLGVNSYFSSYLQVVHRLDITTANYVLNAFSLTSYIFNPIFGLLIRYTSEFKWTVFIGIPTLLLGTAFRQLTTHVGIITMTQILVGLCTCIFTVCGLLASMAPVTHQEIAVIVAIWGLFGSIGAAVGSAIAGGMWNNILPGELYKRLPEESRNITATIFSDMVMQMSYADGTPEREAIVGAYADVQRKMVIAGVYLVPLFIACIWVWKDINVNRLEREQTRGNAW</sequence>
<protein>
    <recommendedName>
        <fullName evidence="8">Siderophore iron transporter mirB</fullName>
    </recommendedName>
</protein>
<dbReference type="EMBL" id="NEXV01000018">
    <property type="protein sequence ID" value="PIG90196.1"/>
    <property type="molecule type" value="Genomic_DNA"/>
</dbReference>
<keyword evidence="7" id="KW-1185">Reference proteome</keyword>
<feature type="transmembrane region" description="Helical" evidence="5">
    <location>
        <begin position="58"/>
        <end position="78"/>
    </location>
</feature>
<evidence type="ECO:0000256" key="1">
    <source>
        <dbReference type="ARBA" id="ARBA00004141"/>
    </source>
</evidence>
<evidence type="ECO:0000256" key="4">
    <source>
        <dbReference type="ARBA" id="ARBA00023136"/>
    </source>
</evidence>
<feature type="transmembrane region" description="Helical" evidence="5">
    <location>
        <begin position="343"/>
        <end position="365"/>
    </location>
</feature>
<feature type="transmembrane region" description="Helical" evidence="5">
    <location>
        <begin position="377"/>
        <end position="401"/>
    </location>
</feature>
<dbReference type="PANTHER" id="PTHR23501">
    <property type="entry name" value="MAJOR FACILITATOR SUPERFAMILY"/>
    <property type="match status" value="1"/>
</dbReference>
<feature type="transmembrane region" description="Helical" evidence="5">
    <location>
        <begin position="120"/>
        <end position="139"/>
    </location>
</feature>
<keyword evidence="3 5" id="KW-1133">Transmembrane helix</keyword>
<keyword evidence="4 5" id="KW-0472">Membrane</keyword>
<proteinExistence type="predicted"/>
<dbReference type="AlphaFoldDB" id="A0A2G7GBL0"/>
<dbReference type="InterPro" id="IPR036259">
    <property type="entry name" value="MFS_trans_sf"/>
</dbReference>
<feature type="transmembrane region" description="Helical" evidence="5">
    <location>
        <begin position="257"/>
        <end position="279"/>
    </location>
</feature>
<dbReference type="SUPFAM" id="SSF103473">
    <property type="entry name" value="MFS general substrate transporter"/>
    <property type="match status" value="2"/>
</dbReference>
<keyword evidence="2 5" id="KW-0812">Transmembrane</keyword>
<feature type="transmembrane region" description="Helical" evidence="5">
    <location>
        <begin position="455"/>
        <end position="473"/>
    </location>
</feature>
<dbReference type="Gene3D" id="1.20.1250.20">
    <property type="entry name" value="MFS general substrate transporter like domains"/>
    <property type="match status" value="1"/>
</dbReference>
<reference evidence="6 7" key="1">
    <citation type="submission" date="2017-05" db="EMBL/GenBank/DDBJ databases">
        <title>Genome sequence for an aflatoxigenic pathogen of Argentinian peanut, Aspergillus arachidicola.</title>
        <authorList>
            <person name="Moore G."/>
            <person name="Beltz S.B."/>
            <person name="Mack B.M."/>
        </authorList>
    </citation>
    <scope>NUCLEOTIDE SEQUENCE [LARGE SCALE GENOMIC DNA]</scope>
    <source>
        <strain evidence="6 7">CBS 117610</strain>
    </source>
</reference>
<feature type="transmembrane region" description="Helical" evidence="5">
    <location>
        <begin position="291"/>
        <end position="310"/>
    </location>
</feature>